<reference evidence="1" key="3">
    <citation type="submission" date="2025-09" db="UniProtKB">
        <authorList>
            <consortium name="Ensembl"/>
        </authorList>
    </citation>
    <scope>IDENTIFICATION</scope>
</reference>
<dbReference type="OMA" id="HSMNNAN"/>
<protein>
    <submittedName>
        <fullName evidence="1">Uncharacterized protein</fullName>
    </submittedName>
</protein>
<proteinExistence type="predicted"/>
<dbReference type="HOGENOM" id="CLU_782924_0_0_1"/>
<evidence type="ECO:0000313" key="2">
    <source>
        <dbReference type="Proteomes" id="UP000007875"/>
    </source>
</evidence>
<organism evidence="1 2">
    <name type="scientific">Ciona savignyi</name>
    <name type="common">Pacific transparent sea squirt</name>
    <dbReference type="NCBI Taxonomy" id="51511"/>
    <lineage>
        <taxon>Eukaryota</taxon>
        <taxon>Metazoa</taxon>
        <taxon>Chordata</taxon>
        <taxon>Tunicata</taxon>
        <taxon>Ascidiacea</taxon>
        <taxon>Phlebobranchia</taxon>
        <taxon>Cionidae</taxon>
        <taxon>Ciona</taxon>
    </lineage>
</organism>
<dbReference type="Proteomes" id="UP000007875">
    <property type="component" value="Unassembled WGS sequence"/>
</dbReference>
<dbReference type="Ensembl" id="ENSCSAVT00000003661.1">
    <property type="protein sequence ID" value="ENSCSAVP00000003606.1"/>
    <property type="gene ID" value="ENSCSAVG00000002143.1"/>
</dbReference>
<dbReference type="InParanoid" id="H2YE58"/>
<accession>H2YE58</accession>
<evidence type="ECO:0000313" key="1">
    <source>
        <dbReference type="Ensembl" id="ENSCSAVP00000003606.1"/>
    </source>
</evidence>
<reference evidence="1" key="2">
    <citation type="submission" date="2025-08" db="UniProtKB">
        <authorList>
            <consortium name="Ensembl"/>
        </authorList>
    </citation>
    <scope>IDENTIFICATION</scope>
</reference>
<reference evidence="2" key="1">
    <citation type="submission" date="2003-08" db="EMBL/GenBank/DDBJ databases">
        <authorList>
            <person name="Birren B."/>
            <person name="Nusbaum C."/>
            <person name="Abebe A."/>
            <person name="Abouelleil A."/>
            <person name="Adekoya E."/>
            <person name="Ait-zahra M."/>
            <person name="Allen N."/>
            <person name="Allen T."/>
            <person name="An P."/>
            <person name="Anderson M."/>
            <person name="Anderson S."/>
            <person name="Arachchi H."/>
            <person name="Armbruster J."/>
            <person name="Bachantsang P."/>
            <person name="Baldwin J."/>
            <person name="Barry A."/>
            <person name="Bayul T."/>
            <person name="Blitshsteyn B."/>
            <person name="Bloom T."/>
            <person name="Blye J."/>
            <person name="Boguslavskiy L."/>
            <person name="Borowsky M."/>
            <person name="Boukhgalter B."/>
            <person name="Brunache A."/>
            <person name="Butler J."/>
            <person name="Calixte N."/>
            <person name="Calvo S."/>
            <person name="Camarata J."/>
            <person name="Campo K."/>
            <person name="Chang J."/>
            <person name="Cheshatsang Y."/>
            <person name="Citroen M."/>
            <person name="Collymore A."/>
            <person name="Considine T."/>
            <person name="Cook A."/>
            <person name="Cooke P."/>
            <person name="Corum B."/>
            <person name="Cuomo C."/>
            <person name="David R."/>
            <person name="Dawoe T."/>
            <person name="Degray S."/>
            <person name="Dodge S."/>
            <person name="Dooley K."/>
            <person name="Dorje P."/>
            <person name="Dorjee K."/>
            <person name="Dorris L."/>
            <person name="Duffey N."/>
            <person name="Dupes A."/>
            <person name="Elkins T."/>
            <person name="Engels R."/>
            <person name="Erickson J."/>
            <person name="Farina A."/>
            <person name="Faro S."/>
            <person name="Ferreira P."/>
            <person name="Fischer H."/>
            <person name="Fitzgerald M."/>
            <person name="Foley K."/>
            <person name="Gage D."/>
            <person name="Galagan J."/>
            <person name="Gearin G."/>
            <person name="Gnerre S."/>
            <person name="Gnirke A."/>
            <person name="Goyette A."/>
            <person name="Graham J."/>
            <person name="Grandbois E."/>
            <person name="Gyaltsen K."/>
            <person name="Hafez N."/>
            <person name="Hagopian D."/>
            <person name="Hagos B."/>
            <person name="Hall J."/>
            <person name="Hatcher B."/>
            <person name="Heller A."/>
            <person name="Higgins H."/>
            <person name="Honan T."/>
            <person name="Horn A."/>
            <person name="Houde N."/>
            <person name="Hughes L."/>
            <person name="Hulme W."/>
            <person name="Husby E."/>
            <person name="Iliev I."/>
            <person name="Jaffe D."/>
            <person name="Jones C."/>
            <person name="Kamal M."/>
            <person name="Kamat A."/>
            <person name="Kamvysselis M."/>
            <person name="Karlsson E."/>
            <person name="Kells C."/>
            <person name="Kieu A."/>
            <person name="Kisner P."/>
            <person name="Kodira C."/>
            <person name="Kulbokas E."/>
            <person name="Labutti K."/>
            <person name="Lama D."/>
            <person name="Landers T."/>
            <person name="Leger J."/>
            <person name="Levine S."/>
            <person name="Lewis D."/>
            <person name="Lewis T."/>
            <person name="Lindblad-toh K."/>
            <person name="Liu X."/>
            <person name="Lokyitsang T."/>
            <person name="Lokyitsang Y."/>
            <person name="Lucien O."/>
            <person name="Lui A."/>
            <person name="Ma L.J."/>
            <person name="Mabbitt R."/>
            <person name="Macdonald J."/>
            <person name="Maclean C."/>
            <person name="Major J."/>
            <person name="Manning J."/>
            <person name="Marabella R."/>
            <person name="Maru K."/>
            <person name="Matthews C."/>
            <person name="Mauceli E."/>
            <person name="Mccarthy M."/>
            <person name="Mcdonough S."/>
            <person name="Mcghee T."/>
            <person name="Meldrim J."/>
            <person name="Meneus L."/>
            <person name="Mesirov J."/>
            <person name="Mihalev A."/>
            <person name="Mihova T."/>
            <person name="Mikkelsen T."/>
            <person name="Mlenga V."/>
            <person name="Moru K."/>
            <person name="Mozes J."/>
            <person name="Mulrain L."/>
            <person name="Munson G."/>
            <person name="Naylor J."/>
            <person name="Newes C."/>
            <person name="Nguyen C."/>
            <person name="Nguyen N."/>
            <person name="Nguyen T."/>
            <person name="Nicol R."/>
            <person name="Nielsen C."/>
            <person name="Nizzari M."/>
            <person name="Norbu C."/>
            <person name="Norbu N."/>
            <person name="O'donnell P."/>
            <person name="Okoawo O."/>
            <person name="O'leary S."/>
            <person name="Omotosho B."/>
            <person name="O'neill K."/>
            <person name="Osman S."/>
            <person name="Parker S."/>
            <person name="Perrin D."/>
            <person name="Phunkhang P."/>
            <person name="Piqani B."/>
            <person name="Purcell S."/>
            <person name="Rachupka T."/>
            <person name="Ramasamy U."/>
            <person name="Rameau R."/>
            <person name="Ray V."/>
            <person name="Raymond C."/>
            <person name="Retta R."/>
            <person name="Richardson S."/>
            <person name="Rise C."/>
            <person name="Rodriguez J."/>
            <person name="Rogers J."/>
            <person name="Rogov P."/>
            <person name="Rutman M."/>
            <person name="Schupbach R."/>
            <person name="Seaman C."/>
            <person name="Settipalli S."/>
            <person name="Sharpe T."/>
            <person name="Sheridan J."/>
            <person name="Sherpa N."/>
            <person name="Shi J."/>
            <person name="Smirnov S."/>
            <person name="Smith C."/>
            <person name="Sougnez C."/>
            <person name="Spencer B."/>
            <person name="Stalker J."/>
            <person name="Stange-thomann N."/>
            <person name="Stavropoulos S."/>
            <person name="Stetson K."/>
            <person name="Stone C."/>
            <person name="Stone S."/>
            <person name="Stubbs M."/>
            <person name="Talamas J."/>
            <person name="Tchuinga P."/>
            <person name="Tenzing P."/>
            <person name="Tesfaye S."/>
            <person name="Theodore J."/>
            <person name="Thoulutsang Y."/>
            <person name="Topham K."/>
            <person name="Towey S."/>
            <person name="Tsamla T."/>
            <person name="Tsomo N."/>
            <person name="Vallee D."/>
            <person name="Vassiliev H."/>
            <person name="Venkataraman V."/>
            <person name="Vinson J."/>
            <person name="Vo A."/>
            <person name="Wade C."/>
            <person name="Wang S."/>
            <person name="Wangchuk T."/>
            <person name="Wangdi T."/>
            <person name="Whittaker C."/>
            <person name="Wilkinson J."/>
            <person name="Wu Y."/>
            <person name="Wyman D."/>
            <person name="Yadav S."/>
            <person name="Yang S."/>
            <person name="Yang X."/>
            <person name="Yeager S."/>
            <person name="Yee E."/>
            <person name="Young G."/>
            <person name="Zainoun J."/>
            <person name="Zembeck L."/>
            <person name="Zimmer A."/>
            <person name="Zody M."/>
            <person name="Lander E."/>
        </authorList>
    </citation>
    <scope>NUCLEOTIDE SEQUENCE [LARGE SCALE GENOMIC DNA]</scope>
</reference>
<sequence length="292" mass="31469">KSTRPTNSSSDEPLLVTLGDNLTITSTTPSKLAQQYLKDFSSSKKDEGELFINEDPDTASVKLPDVVEGSDSEVSSFNSNIWVNYSNGNQALNKQVESDQYSVATLVIDGTNYLVQVVNEHDQSTCPPDQETIVTALSAPGFQSEDLATSSLSVSKERDIGIHLGENLILHAEQPETLSAGDIIALELSAPASSCSEIVSDLSHLLCTPKLTKTPISTAQNNLVTPSIPSYTITSNQLNTNDAPNIQTDSGNTKILNNQVIKSKAIRSSTPKKITVKLPISSLNRQRNKLQI</sequence>
<keyword evidence="2" id="KW-1185">Reference proteome</keyword>
<dbReference type="AlphaFoldDB" id="H2YE58"/>
<name>H2YE58_CIOSA</name>
<dbReference type="GeneTree" id="ENSGT00660000096883"/>